<reference evidence="11 12" key="1">
    <citation type="submission" date="2018-06" db="EMBL/GenBank/DDBJ databases">
        <title>Genomic Encyclopedia of Type Strains, Phase IV (KMG-IV): sequencing the most valuable type-strain genomes for metagenomic binning, comparative biology and taxonomic classification.</title>
        <authorList>
            <person name="Goeker M."/>
        </authorList>
    </citation>
    <scope>NUCLEOTIDE SEQUENCE [LARGE SCALE GENOMIC DNA]</scope>
    <source>
        <strain evidence="11 12">DSM 45521</strain>
    </source>
</reference>
<keyword evidence="3" id="KW-1003">Cell membrane</keyword>
<proteinExistence type="inferred from homology"/>
<keyword evidence="6" id="KW-1278">Translocase</keyword>
<dbReference type="PROSITE" id="PS00211">
    <property type="entry name" value="ABC_TRANSPORTER_1"/>
    <property type="match status" value="1"/>
</dbReference>
<dbReference type="EMBL" id="QJSP01000021">
    <property type="protein sequence ID" value="PYE12590.1"/>
    <property type="molecule type" value="Genomic_DNA"/>
</dbReference>
<dbReference type="GO" id="GO:0005886">
    <property type="term" value="C:plasma membrane"/>
    <property type="evidence" value="ECO:0007669"/>
    <property type="project" value="UniProtKB-SubCell"/>
</dbReference>
<evidence type="ECO:0000313" key="11">
    <source>
        <dbReference type="EMBL" id="PYE12590.1"/>
    </source>
</evidence>
<keyword evidence="2" id="KW-0813">Transport</keyword>
<evidence type="ECO:0000256" key="3">
    <source>
        <dbReference type="ARBA" id="ARBA00022475"/>
    </source>
</evidence>
<dbReference type="PANTHER" id="PTHR42711">
    <property type="entry name" value="ABC TRANSPORTER ATP-BINDING PROTEIN"/>
    <property type="match status" value="1"/>
</dbReference>
<dbReference type="Proteomes" id="UP000247591">
    <property type="component" value="Unassembled WGS sequence"/>
</dbReference>
<dbReference type="InterPro" id="IPR050763">
    <property type="entry name" value="ABC_transporter_ATP-binding"/>
</dbReference>
<dbReference type="NCBIfam" id="TIGR01188">
    <property type="entry name" value="drrA"/>
    <property type="match status" value="1"/>
</dbReference>
<dbReference type="Gene3D" id="3.40.50.300">
    <property type="entry name" value="P-loop containing nucleotide triphosphate hydrolases"/>
    <property type="match status" value="1"/>
</dbReference>
<dbReference type="AlphaFoldDB" id="A0A318RH13"/>
<dbReference type="InterPro" id="IPR017871">
    <property type="entry name" value="ABC_transporter-like_CS"/>
</dbReference>
<evidence type="ECO:0000256" key="9">
    <source>
        <dbReference type="ARBA" id="ARBA00049985"/>
    </source>
</evidence>
<dbReference type="GO" id="GO:1900753">
    <property type="term" value="P:doxorubicin transport"/>
    <property type="evidence" value="ECO:0007669"/>
    <property type="project" value="InterPro"/>
</dbReference>
<comment type="caution">
    <text evidence="11">The sequence shown here is derived from an EMBL/GenBank/DDBJ whole genome shotgun (WGS) entry which is preliminary data.</text>
</comment>
<dbReference type="GO" id="GO:0055085">
    <property type="term" value="P:transmembrane transport"/>
    <property type="evidence" value="ECO:0007669"/>
    <property type="project" value="UniProtKB-ARBA"/>
</dbReference>
<keyword evidence="5 11" id="KW-0067">ATP-binding</keyword>
<evidence type="ECO:0000256" key="2">
    <source>
        <dbReference type="ARBA" id="ARBA00022448"/>
    </source>
</evidence>
<evidence type="ECO:0000256" key="4">
    <source>
        <dbReference type="ARBA" id="ARBA00022741"/>
    </source>
</evidence>
<dbReference type="InterPro" id="IPR003439">
    <property type="entry name" value="ABC_transporter-like_ATP-bd"/>
</dbReference>
<evidence type="ECO:0000256" key="8">
    <source>
        <dbReference type="ARBA" id="ARBA00023251"/>
    </source>
</evidence>
<evidence type="ECO:0000259" key="10">
    <source>
        <dbReference type="PROSITE" id="PS50893"/>
    </source>
</evidence>
<dbReference type="PROSITE" id="PS50893">
    <property type="entry name" value="ABC_TRANSPORTER_2"/>
    <property type="match status" value="1"/>
</dbReference>
<dbReference type="FunFam" id="3.40.50.300:FF:000589">
    <property type="entry name" value="ABC transporter, ATP-binding subunit"/>
    <property type="match status" value="1"/>
</dbReference>
<evidence type="ECO:0000313" key="12">
    <source>
        <dbReference type="Proteomes" id="UP000247591"/>
    </source>
</evidence>
<keyword evidence="8" id="KW-0046">Antibiotic resistance</keyword>
<gene>
    <name evidence="11" type="ORF">DFR67_12120</name>
</gene>
<name>A0A318RH13_WILLI</name>
<comment type="similarity">
    <text evidence="9">Belongs to the ABC transporter superfamily. Drug exporter-1 (DrugE1) (TC 3.A.1.105) family.</text>
</comment>
<keyword evidence="12" id="KW-1185">Reference proteome</keyword>
<dbReference type="InterPro" id="IPR005894">
    <property type="entry name" value="DrrA"/>
</dbReference>
<evidence type="ECO:0000256" key="5">
    <source>
        <dbReference type="ARBA" id="ARBA00022840"/>
    </source>
</evidence>
<evidence type="ECO:0000256" key="1">
    <source>
        <dbReference type="ARBA" id="ARBA00004413"/>
    </source>
</evidence>
<dbReference type="RefSeq" id="WP_110472372.1">
    <property type="nucleotide sequence ID" value="NZ_QJSP01000021.1"/>
</dbReference>
<dbReference type="Pfam" id="PF00005">
    <property type="entry name" value="ABC_tran"/>
    <property type="match status" value="1"/>
</dbReference>
<dbReference type="PANTHER" id="PTHR42711:SF19">
    <property type="entry name" value="DOXORUBICIN RESISTANCE ATP-BINDING PROTEIN DRRA"/>
    <property type="match status" value="1"/>
</dbReference>
<dbReference type="InterPro" id="IPR003593">
    <property type="entry name" value="AAA+_ATPase"/>
</dbReference>
<comment type="subcellular location">
    <subcellularLocation>
        <location evidence="1">Cell membrane</location>
        <topology evidence="1">Peripheral membrane protein</topology>
        <orientation evidence="1">Cytoplasmic side</orientation>
    </subcellularLocation>
</comment>
<dbReference type="SMART" id="SM00382">
    <property type="entry name" value="AAA"/>
    <property type="match status" value="1"/>
</dbReference>
<feature type="domain" description="ABC transporter" evidence="10">
    <location>
        <begin position="7"/>
        <end position="237"/>
    </location>
</feature>
<dbReference type="GO" id="GO:0016887">
    <property type="term" value="F:ATP hydrolysis activity"/>
    <property type="evidence" value="ECO:0007669"/>
    <property type="project" value="InterPro"/>
</dbReference>
<sequence>MTAAPAIYARGLRKRYGDVPALDGFDLEVPAGTIHGLLGPNGAGKSTAVRALATLIDLDAGEAMVAGHDVGTQSRAVRQRIGLIGQSPAVDEMLGGRQNLVMFGRLFGLSASDARRRADELLEVFELTDAAARAVADYSGGMRRRLDIAVGLILTPAVLFLDEPTTGLDPRARNEVWETVREIATAGTTVLLTTQYLDEADQLAANISVMNHGQIIAEGSPDLLKSHIGGDRITVTLAQRTPLDHAIDVMRRALAADPTDVDAESRSLTFEIDTTAGGLASLVRALDTAAITPEDLVLRRPTLDEVFLHLTDAGSAR</sequence>
<dbReference type="SUPFAM" id="SSF52540">
    <property type="entry name" value="P-loop containing nucleoside triphosphate hydrolases"/>
    <property type="match status" value="1"/>
</dbReference>
<evidence type="ECO:0000256" key="7">
    <source>
        <dbReference type="ARBA" id="ARBA00023136"/>
    </source>
</evidence>
<dbReference type="GO" id="GO:0043215">
    <property type="term" value="P:daunorubicin transport"/>
    <property type="evidence" value="ECO:0007669"/>
    <property type="project" value="InterPro"/>
</dbReference>
<keyword evidence="7" id="KW-0472">Membrane</keyword>
<dbReference type="InterPro" id="IPR027417">
    <property type="entry name" value="P-loop_NTPase"/>
</dbReference>
<organism evidence="11 12">
    <name type="scientific">Williamsia limnetica</name>
    <dbReference type="NCBI Taxonomy" id="882452"/>
    <lineage>
        <taxon>Bacteria</taxon>
        <taxon>Bacillati</taxon>
        <taxon>Actinomycetota</taxon>
        <taxon>Actinomycetes</taxon>
        <taxon>Mycobacteriales</taxon>
        <taxon>Nocardiaceae</taxon>
        <taxon>Williamsia</taxon>
    </lineage>
</organism>
<dbReference type="GO" id="GO:0046677">
    <property type="term" value="P:response to antibiotic"/>
    <property type="evidence" value="ECO:0007669"/>
    <property type="project" value="UniProtKB-KW"/>
</dbReference>
<dbReference type="GO" id="GO:0005524">
    <property type="term" value="F:ATP binding"/>
    <property type="evidence" value="ECO:0007669"/>
    <property type="project" value="UniProtKB-KW"/>
</dbReference>
<protein>
    <submittedName>
        <fullName evidence="11">ABC-2 type transport system ATP-binding protein</fullName>
    </submittedName>
</protein>
<accession>A0A318RH13</accession>
<dbReference type="OrthoDB" id="9804819at2"/>
<evidence type="ECO:0000256" key="6">
    <source>
        <dbReference type="ARBA" id="ARBA00022967"/>
    </source>
</evidence>
<keyword evidence="4" id="KW-0547">Nucleotide-binding</keyword>